<dbReference type="PRINTS" id="PR00258">
    <property type="entry name" value="SPERACTRCPTR"/>
</dbReference>
<feature type="disulfide bond" evidence="14">
    <location>
        <begin position="210"/>
        <end position="220"/>
    </location>
</feature>
<keyword evidence="8 15" id="KW-0067">ATP-binding</keyword>
<dbReference type="GO" id="GO:0016020">
    <property type="term" value="C:membrane"/>
    <property type="evidence" value="ECO:0007669"/>
    <property type="project" value="UniProtKB-SubCell"/>
</dbReference>
<dbReference type="Pfam" id="PF00530">
    <property type="entry name" value="SRCR"/>
    <property type="match status" value="7"/>
</dbReference>
<dbReference type="InterPro" id="IPR011009">
    <property type="entry name" value="Kinase-like_dom_sf"/>
</dbReference>
<dbReference type="InterPro" id="IPR008266">
    <property type="entry name" value="Tyr_kinase_AS"/>
</dbReference>
<evidence type="ECO:0000256" key="16">
    <source>
        <dbReference type="SAM" id="Phobius"/>
    </source>
</evidence>
<evidence type="ECO:0000256" key="6">
    <source>
        <dbReference type="ARBA" id="ARBA00022741"/>
    </source>
</evidence>
<accession>A0AA35XHW7</accession>
<feature type="chain" id="PRO_5041430812" evidence="17">
    <location>
        <begin position="24"/>
        <end position="1307"/>
    </location>
</feature>
<comment type="caution">
    <text evidence="20">The sequence shown here is derived from an EMBL/GenBank/DDBJ whole genome shotgun (WGS) entry which is preliminary data.</text>
</comment>
<dbReference type="PANTHER" id="PTHR19331">
    <property type="entry name" value="SCAVENGER RECEPTOR DOMAIN-CONTAINING"/>
    <property type="match status" value="1"/>
</dbReference>
<keyword evidence="3 16" id="KW-0812">Transmembrane</keyword>
<evidence type="ECO:0000256" key="7">
    <source>
        <dbReference type="ARBA" id="ARBA00022777"/>
    </source>
</evidence>
<evidence type="ECO:0000256" key="15">
    <source>
        <dbReference type="PROSITE-ProRule" id="PRU10141"/>
    </source>
</evidence>
<dbReference type="GO" id="GO:0004713">
    <property type="term" value="F:protein tyrosine kinase activity"/>
    <property type="evidence" value="ECO:0007669"/>
    <property type="project" value="UniProtKB-KW"/>
</dbReference>
<evidence type="ECO:0000313" key="21">
    <source>
        <dbReference type="Proteomes" id="UP001174909"/>
    </source>
</evidence>
<dbReference type="InterPro" id="IPR020635">
    <property type="entry name" value="Tyr_kinase_cat_dom"/>
</dbReference>
<evidence type="ECO:0000256" key="11">
    <source>
        <dbReference type="ARBA" id="ARBA00023137"/>
    </source>
</evidence>
<dbReference type="FunFam" id="3.10.250.10:FF:000016">
    <property type="entry name" value="Scavenger receptor cysteine-rich protein type 12"/>
    <property type="match status" value="2"/>
</dbReference>
<feature type="disulfide bond" evidence="14">
    <location>
        <begin position="545"/>
        <end position="555"/>
    </location>
</feature>
<dbReference type="SMART" id="SM00219">
    <property type="entry name" value="TyrKc"/>
    <property type="match status" value="1"/>
</dbReference>
<dbReference type="InterPro" id="IPR001245">
    <property type="entry name" value="Ser-Thr/Tyr_kinase_cat_dom"/>
</dbReference>
<reference evidence="20" key="1">
    <citation type="submission" date="2023-03" db="EMBL/GenBank/DDBJ databases">
        <authorList>
            <person name="Steffen K."/>
            <person name="Cardenas P."/>
        </authorList>
    </citation>
    <scope>NUCLEOTIDE SEQUENCE</scope>
</reference>
<feature type="domain" description="SRCR" evidence="19">
    <location>
        <begin position="32"/>
        <end position="135"/>
    </location>
</feature>
<dbReference type="CDD" id="cd00192">
    <property type="entry name" value="PTKc"/>
    <property type="match status" value="1"/>
</dbReference>
<dbReference type="EMBL" id="CASHTH010003985">
    <property type="protein sequence ID" value="CAI8052105.1"/>
    <property type="molecule type" value="Genomic_DNA"/>
</dbReference>
<feature type="disulfide bond" evidence="14">
    <location>
        <begin position="102"/>
        <end position="112"/>
    </location>
</feature>
<evidence type="ECO:0000256" key="12">
    <source>
        <dbReference type="ARBA" id="ARBA00023157"/>
    </source>
</evidence>
<dbReference type="PROSITE" id="PS50011">
    <property type="entry name" value="PROTEIN_KINASE_DOM"/>
    <property type="match status" value="1"/>
</dbReference>
<comment type="subcellular location">
    <subcellularLocation>
        <location evidence="1">Membrane</location>
        <topology evidence="1">Single-pass membrane protein</topology>
    </subcellularLocation>
</comment>
<feature type="disulfide bond" evidence="14">
    <location>
        <begin position="705"/>
        <end position="715"/>
    </location>
</feature>
<evidence type="ECO:0000256" key="17">
    <source>
        <dbReference type="SAM" id="SignalP"/>
    </source>
</evidence>
<evidence type="ECO:0000313" key="20">
    <source>
        <dbReference type="EMBL" id="CAI8052105.1"/>
    </source>
</evidence>
<dbReference type="SUPFAM" id="SSF56487">
    <property type="entry name" value="SRCR-like"/>
    <property type="match status" value="7"/>
</dbReference>
<keyword evidence="21" id="KW-1185">Reference proteome</keyword>
<feature type="disulfide bond" evidence="14">
    <location>
        <begin position="324"/>
        <end position="334"/>
    </location>
</feature>
<dbReference type="PROSITE" id="PS00109">
    <property type="entry name" value="PROTEIN_KINASE_TYR"/>
    <property type="match status" value="1"/>
</dbReference>
<dbReference type="PROSITE" id="PS50287">
    <property type="entry name" value="SRCR_2"/>
    <property type="match status" value="7"/>
</dbReference>
<dbReference type="InterPro" id="IPR017441">
    <property type="entry name" value="Protein_kinase_ATP_BS"/>
</dbReference>
<feature type="domain" description="SRCR" evidence="19">
    <location>
        <begin position="251"/>
        <end position="356"/>
    </location>
</feature>
<feature type="disulfide bond" evidence="14">
    <location>
        <begin position="433"/>
        <end position="443"/>
    </location>
</feature>
<feature type="binding site" evidence="15">
    <location>
        <position position="1033"/>
    </location>
    <ligand>
        <name>ATP</name>
        <dbReference type="ChEBI" id="CHEBI:30616"/>
    </ligand>
</feature>
<keyword evidence="9 16" id="KW-1133">Transmembrane helix</keyword>
<dbReference type="InterPro" id="IPR001190">
    <property type="entry name" value="SRCR"/>
</dbReference>
<name>A0AA35XHW7_GEOBA</name>
<feature type="disulfide bond" evidence="14">
    <location>
        <begin position="403"/>
        <end position="464"/>
    </location>
</feature>
<keyword evidence="7" id="KW-0418">Kinase</keyword>
<feature type="signal peptide" evidence="17">
    <location>
        <begin position="1"/>
        <end position="23"/>
    </location>
</feature>
<dbReference type="PROSITE" id="PS00107">
    <property type="entry name" value="PROTEIN_KINASE_ATP"/>
    <property type="match status" value="1"/>
</dbReference>
<dbReference type="PRINTS" id="PR00109">
    <property type="entry name" value="TYRKINASE"/>
</dbReference>
<evidence type="ECO:0000256" key="5">
    <source>
        <dbReference type="ARBA" id="ARBA00022737"/>
    </source>
</evidence>
<evidence type="ECO:0000256" key="14">
    <source>
        <dbReference type="PROSITE-ProRule" id="PRU00196"/>
    </source>
</evidence>
<keyword evidence="6 15" id="KW-0547">Nucleotide-binding</keyword>
<keyword evidence="13" id="KW-0325">Glycoprotein</keyword>
<dbReference type="Proteomes" id="UP001174909">
    <property type="component" value="Unassembled WGS sequence"/>
</dbReference>
<evidence type="ECO:0000256" key="4">
    <source>
        <dbReference type="ARBA" id="ARBA00022729"/>
    </source>
</evidence>
<dbReference type="GO" id="GO:0005524">
    <property type="term" value="F:ATP binding"/>
    <property type="evidence" value="ECO:0007669"/>
    <property type="project" value="UniProtKB-UniRule"/>
</dbReference>
<dbReference type="SUPFAM" id="SSF56112">
    <property type="entry name" value="Protein kinase-like (PK-like)"/>
    <property type="match status" value="1"/>
</dbReference>
<proteinExistence type="predicted"/>
<feature type="domain" description="SRCR" evidence="19">
    <location>
        <begin position="144"/>
        <end position="246"/>
    </location>
</feature>
<dbReference type="InterPro" id="IPR036772">
    <property type="entry name" value="SRCR-like_dom_sf"/>
</dbReference>
<evidence type="ECO:0000256" key="9">
    <source>
        <dbReference type="ARBA" id="ARBA00022989"/>
    </source>
</evidence>
<dbReference type="PANTHER" id="PTHR19331:SF465">
    <property type="entry name" value="EGG PEPTIDE SPERACT RECEPTOR"/>
    <property type="match status" value="1"/>
</dbReference>
<dbReference type="Gene3D" id="3.30.200.20">
    <property type="entry name" value="Phosphorylase Kinase, domain 1"/>
    <property type="match status" value="1"/>
</dbReference>
<gene>
    <name evidence="20" type="ORF">GBAR_LOCUS28523</name>
</gene>
<feature type="transmembrane region" description="Helical" evidence="16">
    <location>
        <begin position="861"/>
        <end position="886"/>
    </location>
</feature>
<keyword evidence="5" id="KW-0677">Repeat</keyword>
<dbReference type="Gene3D" id="1.10.510.10">
    <property type="entry name" value="Transferase(Phosphotransferase) domain 1"/>
    <property type="match status" value="1"/>
</dbReference>
<evidence type="ECO:0000256" key="3">
    <source>
        <dbReference type="ARBA" id="ARBA00022692"/>
    </source>
</evidence>
<evidence type="ECO:0000256" key="2">
    <source>
        <dbReference type="ARBA" id="ARBA00022679"/>
    </source>
</evidence>
<evidence type="ECO:0000259" key="19">
    <source>
        <dbReference type="PROSITE" id="PS50287"/>
    </source>
</evidence>
<evidence type="ECO:0000259" key="18">
    <source>
        <dbReference type="PROSITE" id="PS50011"/>
    </source>
</evidence>
<feature type="domain" description="SRCR" evidence="19">
    <location>
        <begin position="632"/>
        <end position="740"/>
    </location>
</feature>
<dbReference type="Gene3D" id="3.10.250.10">
    <property type="entry name" value="SRCR-like domain"/>
    <property type="match status" value="7"/>
</dbReference>
<feature type="domain" description="SRCR" evidence="19">
    <location>
        <begin position="474"/>
        <end position="574"/>
    </location>
</feature>
<keyword evidence="2" id="KW-0808">Transferase</keyword>
<keyword evidence="10 16" id="KW-0472">Membrane</keyword>
<feature type="domain" description="SRCR" evidence="19">
    <location>
        <begin position="365"/>
        <end position="465"/>
    </location>
</feature>
<protein>
    <submittedName>
        <fullName evidence="20">Deleted in malignant brain tumors 1 protein</fullName>
    </submittedName>
</protein>
<evidence type="ECO:0000256" key="8">
    <source>
        <dbReference type="ARBA" id="ARBA00022840"/>
    </source>
</evidence>
<keyword evidence="12 14" id="KW-1015">Disulfide bond</keyword>
<feature type="domain" description="Protein kinase" evidence="18">
    <location>
        <begin position="1002"/>
        <end position="1280"/>
    </location>
</feature>
<evidence type="ECO:0000256" key="10">
    <source>
        <dbReference type="ARBA" id="ARBA00023136"/>
    </source>
</evidence>
<comment type="caution">
    <text evidence="14">Lacks conserved residue(s) required for the propagation of feature annotation.</text>
</comment>
<feature type="domain" description="SRCR" evidence="19">
    <location>
        <begin position="751"/>
        <end position="845"/>
    </location>
</feature>
<dbReference type="InterPro" id="IPR000719">
    <property type="entry name" value="Prot_kinase_dom"/>
</dbReference>
<dbReference type="Pfam" id="PF07714">
    <property type="entry name" value="PK_Tyr_Ser-Thr"/>
    <property type="match status" value="1"/>
</dbReference>
<keyword evidence="4 17" id="KW-0732">Signal</keyword>
<keyword evidence="11" id="KW-0829">Tyrosine-protein kinase</keyword>
<evidence type="ECO:0000256" key="13">
    <source>
        <dbReference type="ARBA" id="ARBA00023180"/>
    </source>
</evidence>
<sequence>MAVKMHRLMLHASFCLLFVTANAEDCSTEGNVRLVSADGVAENEGRVEVCVNGVWGTVCDDRWGASDARVVCHQLGLVADYADAIYRYNPGSGPIHFSGFHCFGNENRLFDCAIEQNSKNVTLCGHNQDAGVRCPRVPCRDNDVRLNGGNVVQVCFNQQWGLVCEHLYSWSSIDAGVVCDQVGIHSQLPRAARRPRQPYDASVVLSGVRCTGSETRLTNCSVMQRDDFDACEYVAVAQCEVKESCEVPNSIRLTTTWFRNRTIGRLEMCSGNVWGTVCGNGAARAIAVVACRELNHAANGTLFLERILSFVPPLIPITRTNMVCSGNETNLANCSFDGVYGDANCQHRDDLFITCMARQCTENNIRLRGGHENYYGRVEICLHGLWGTVCGDRWDSREAAVVCRQLHLYGSSYTLKSFPNPDGLPIHLDNVNCQGNESMLNECSHPGIGNENCAEGYEEAGVICTDVMCEDGAVHLVGGSDISRGRVEFCYRGKWYTVCASTWRDSGYEARVVCKTLDYNVFRYGEFISNFGRGFSPILPYQIKCGVDDLSLKQCTKTGFDTSECEHVAGVICGADCQSSGITDCTVCGDRVGCRTQYNCNCHSRCYEFGDCCPDVSTLKNCVVKECESGEIRLVGGLTNSVGRLELCANGIWGRVCNRLQYWGPVNAKVVCRQLGFSEVGSYVVDNATLFGESERNAVMGEVHCTGDEPELLECSHTDIGRHLCGSQFNPVPDIAISCYDEVSSCEEGEVRLSKNSSGHVEYCQHRTWGAVCSEGWDDIDAGVACSQLGFNPADAIAKGNFSLAESIPIFLSQVECNGSEIGLKDCVKTMPNARCEFAAGVMCKRSSPNSGAEKGAEKGVAVAGSVIGGVLGSIIVIVLIIGVLLRYRKFKIQERNQFLNYQLGILTRPQSGGTNRPQQEHTTQTYDDGINCSLGVKPDENPQMVSSEKHIPMAAESSTSDNNCYANNQPSCHQSVSRTRVYSHHLRELTRGKFIVKKADITLLEIIGEGEFGIVYKARLGVMRNSRVVAVKTLKGDFDQEEIDRFVEESLKMSRFKHAHVMGLIGVCPDEDSAPFIIMPYMANGSLLKYLKNERDNIVLSEENDTDEIKDVCKRLLMMCNQIASGMEYLAAGKYVHRDLAARNCMIDTHFLIKITDFGLSEDVFLRNYYRQAKSEDTVRLPVKWMAPESLADGHFSEKSDVWSYGVTMWEIFSGGKVPYPGTTPLSVIQTVEEGHRMSKPCNAACNEEIYSLMVKCWEKSPKDRPSFSEIYKEVTKFIERAAGYLDISFNPFTNETALDKDARTL</sequence>
<dbReference type="SMART" id="SM00202">
    <property type="entry name" value="SR"/>
    <property type="match status" value="7"/>
</dbReference>
<organism evidence="20 21">
    <name type="scientific">Geodia barretti</name>
    <name type="common">Barrett's horny sponge</name>
    <dbReference type="NCBI Taxonomy" id="519541"/>
    <lineage>
        <taxon>Eukaryota</taxon>
        <taxon>Metazoa</taxon>
        <taxon>Porifera</taxon>
        <taxon>Demospongiae</taxon>
        <taxon>Heteroscleromorpha</taxon>
        <taxon>Tetractinellida</taxon>
        <taxon>Astrophorina</taxon>
        <taxon>Geodiidae</taxon>
        <taxon>Geodia</taxon>
    </lineage>
</organism>
<feature type="disulfide bond" evidence="14">
    <location>
        <begin position="817"/>
        <end position="827"/>
    </location>
</feature>
<dbReference type="PROSITE" id="PS00420">
    <property type="entry name" value="SRCR_1"/>
    <property type="match status" value="1"/>
</dbReference>
<dbReference type="FunFam" id="1.10.510.10:FF:000554">
    <property type="entry name" value="Predicted protein"/>
    <property type="match status" value="1"/>
</dbReference>
<dbReference type="FunFam" id="3.10.250.10:FF:000001">
    <property type="entry name" value="Lysyl oxidase 4 isoform X1"/>
    <property type="match status" value="2"/>
</dbReference>
<evidence type="ECO:0000256" key="1">
    <source>
        <dbReference type="ARBA" id="ARBA00004167"/>
    </source>
</evidence>